<organism evidence="3 4">
    <name type="scientific">Stentor coeruleus</name>
    <dbReference type="NCBI Taxonomy" id="5963"/>
    <lineage>
        <taxon>Eukaryota</taxon>
        <taxon>Sar</taxon>
        <taxon>Alveolata</taxon>
        <taxon>Ciliophora</taxon>
        <taxon>Postciliodesmatophora</taxon>
        <taxon>Heterotrichea</taxon>
        <taxon>Heterotrichida</taxon>
        <taxon>Stentoridae</taxon>
        <taxon>Stentor</taxon>
    </lineage>
</organism>
<dbReference type="GO" id="GO:0051959">
    <property type="term" value="F:dynein light intermediate chain binding"/>
    <property type="evidence" value="ECO:0007669"/>
    <property type="project" value="InterPro"/>
</dbReference>
<accession>A0A1R2C6A2</accession>
<dbReference type="EMBL" id="MPUH01000266">
    <property type="protein sequence ID" value="OMJ84527.1"/>
    <property type="molecule type" value="Genomic_DNA"/>
</dbReference>
<dbReference type="AlphaFoldDB" id="A0A1R2C6A2"/>
<feature type="region of interest" description="Disordered" evidence="1">
    <location>
        <begin position="270"/>
        <end position="289"/>
    </location>
</feature>
<dbReference type="GO" id="GO:0045505">
    <property type="term" value="F:dynein intermediate chain binding"/>
    <property type="evidence" value="ECO:0007669"/>
    <property type="project" value="InterPro"/>
</dbReference>
<evidence type="ECO:0000313" key="4">
    <source>
        <dbReference type="Proteomes" id="UP000187209"/>
    </source>
</evidence>
<dbReference type="InterPro" id="IPR024743">
    <property type="entry name" value="Dynein_HC_stalk"/>
</dbReference>
<dbReference type="PANTHER" id="PTHR45703:SF36">
    <property type="entry name" value="DYNEIN HEAVY CHAIN, CYTOPLASMIC"/>
    <property type="match status" value="1"/>
</dbReference>
<dbReference type="PANTHER" id="PTHR45703">
    <property type="entry name" value="DYNEIN HEAVY CHAIN"/>
    <property type="match status" value="1"/>
</dbReference>
<dbReference type="Proteomes" id="UP000187209">
    <property type="component" value="Unassembled WGS sequence"/>
</dbReference>
<proteinExistence type="predicted"/>
<dbReference type="GO" id="GO:0030286">
    <property type="term" value="C:dynein complex"/>
    <property type="evidence" value="ECO:0007669"/>
    <property type="project" value="InterPro"/>
</dbReference>
<gene>
    <name evidence="3" type="ORF">SteCoe_14334</name>
</gene>
<protein>
    <recommendedName>
        <fullName evidence="2">Dynein heavy chain coiled coil stalk domain-containing protein</fullName>
    </recommendedName>
</protein>
<name>A0A1R2C6A2_9CILI</name>
<evidence type="ECO:0000259" key="2">
    <source>
        <dbReference type="Pfam" id="PF12777"/>
    </source>
</evidence>
<evidence type="ECO:0000256" key="1">
    <source>
        <dbReference type="SAM" id="MobiDB-lite"/>
    </source>
</evidence>
<reference evidence="3 4" key="1">
    <citation type="submission" date="2016-11" db="EMBL/GenBank/DDBJ databases">
        <title>The macronuclear genome of Stentor coeruleus: a giant cell with tiny introns.</title>
        <authorList>
            <person name="Slabodnick M."/>
            <person name="Ruby J.G."/>
            <person name="Reiff S.B."/>
            <person name="Swart E.C."/>
            <person name="Gosai S."/>
            <person name="Prabakaran S."/>
            <person name="Witkowska E."/>
            <person name="Larue G.E."/>
            <person name="Fisher S."/>
            <person name="Freeman R.M."/>
            <person name="Gunawardena J."/>
            <person name="Chu W."/>
            <person name="Stover N.A."/>
            <person name="Gregory B.D."/>
            <person name="Nowacki M."/>
            <person name="Derisi J."/>
            <person name="Roy S.W."/>
            <person name="Marshall W.F."/>
            <person name="Sood P."/>
        </authorList>
    </citation>
    <scope>NUCLEOTIDE SEQUENCE [LARGE SCALE GENOMIC DNA]</scope>
    <source>
        <strain evidence="3">WM001</strain>
    </source>
</reference>
<dbReference type="GO" id="GO:0007018">
    <property type="term" value="P:microtubule-based movement"/>
    <property type="evidence" value="ECO:0007669"/>
    <property type="project" value="InterPro"/>
</dbReference>
<evidence type="ECO:0000313" key="3">
    <source>
        <dbReference type="EMBL" id="OMJ84527.1"/>
    </source>
</evidence>
<dbReference type="OrthoDB" id="8901938at2759"/>
<dbReference type="InterPro" id="IPR026983">
    <property type="entry name" value="DHC"/>
</dbReference>
<dbReference type="Pfam" id="PF12777">
    <property type="entry name" value="MT"/>
    <property type="match status" value="1"/>
</dbReference>
<comment type="caution">
    <text evidence="3">The sequence shown here is derived from an EMBL/GenBank/DDBJ whole genome shotgun (WGS) entry which is preliminary data.</text>
</comment>
<sequence>MDSSRDYIELIKSTFHGPESVETPEKLKTFLDDSFQSSPDSYISLLNAIQNAIEAHNSITHAEHFEEIIHNFHSLSTQSQGLATEFNDLKNNERDLPAIYLSKKEQHHEETKKVDSNKEKELKEEIQNKISSFTPILIKVQDDLCSLNKSSINEISAFKNPPASVKFVLELICIMLHCPQSGVEKHSCIKRPNFLNEMMCYDKDNINQALYNKVQKKIKEHPNITEESIQKSSKACLGLYIWVVSMIKYYEFSKEINALKMQLESIGTEAKSHDEHKEEVKVQDKESKKTPHIYEVNSPELSRALAPIIDRENEIYVFVQGINKQISEIDLVREAIVYGLNT</sequence>
<keyword evidence="4" id="KW-1185">Reference proteome</keyword>
<dbReference type="Gene3D" id="1.20.920.60">
    <property type="match status" value="1"/>
</dbReference>
<feature type="domain" description="Dynein heavy chain coiled coil stalk" evidence="2">
    <location>
        <begin position="109"/>
        <end position="281"/>
    </location>
</feature>